<dbReference type="Pfam" id="PF04014">
    <property type="entry name" value="MazE_antitoxin"/>
    <property type="match status" value="1"/>
</dbReference>
<dbReference type="InterPro" id="IPR052731">
    <property type="entry name" value="B_subtilis_Trans_State_Reg"/>
</dbReference>
<keyword evidence="1" id="KW-0238">DNA-binding</keyword>
<gene>
    <name evidence="3" type="primary">abrB</name>
    <name evidence="3" type="ordered locus">BCE33L1724</name>
</gene>
<dbReference type="NCBIfam" id="TIGR01439">
    <property type="entry name" value="lp_hng_hel_AbrB"/>
    <property type="match status" value="1"/>
</dbReference>
<dbReference type="PROSITE" id="PS51740">
    <property type="entry name" value="SPOVT_ABRB"/>
    <property type="match status" value="1"/>
</dbReference>
<evidence type="ECO:0000313" key="3">
    <source>
        <dbReference type="EMBL" id="AAU18534.1"/>
    </source>
</evidence>
<dbReference type="Pfam" id="PF18277">
    <property type="entry name" value="AbrB_C"/>
    <property type="match status" value="1"/>
</dbReference>
<organism evidence="3 4">
    <name type="scientific">Bacillus cereus (strain ZK / E33L)</name>
    <dbReference type="NCBI Taxonomy" id="288681"/>
    <lineage>
        <taxon>Bacteria</taxon>
        <taxon>Bacillati</taxon>
        <taxon>Bacillota</taxon>
        <taxon>Bacilli</taxon>
        <taxon>Bacillales</taxon>
        <taxon>Bacillaceae</taxon>
        <taxon>Bacillus</taxon>
        <taxon>Bacillus cereus group</taxon>
    </lineage>
</organism>
<feature type="domain" description="SpoVT-AbrB" evidence="2">
    <location>
        <begin position="5"/>
        <end position="50"/>
    </location>
</feature>
<dbReference type="Proteomes" id="UP000002612">
    <property type="component" value="Chromosome"/>
</dbReference>
<dbReference type="SMART" id="SM00966">
    <property type="entry name" value="SpoVT_AbrB"/>
    <property type="match status" value="1"/>
</dbReference>
<dbReference type="RefSeq" id="WP_000665264.1">
    <property type="nucleotide sequence ID" value="NC_006274.1"/>
</dbReference>
<accession>Q63CP8</accession>
<reference evidence="4" key="1">
    <citation type="journal article" date="2006" name="J. Bacteriol.">
        <title>Pathogenomic sequence analysis of Bacillus cereus and Bacillus thuringiensis isolates closely related to Bacillus anthracis.</title>
        <authorList>
            <person name="Han C.S."/>
            <person name="Xie G."/>
            <person name="Challacombe J.F."/>
            <person name="Altherr M.R."/>
            <person name="Bhotika S.S."/>
            <person name="Brown N."/>
            <person name="Bruce D."/>
            <person name="Campbell C.S."/>
            <person name="Campbell M.L."/>
            <person name="Chen J."/>
            <person name="Chertkov O."/>
            <person name="Cleland C."/>
            <person name="Dimitrijevic M."/>
            <person name="Doggett N.A."/>
            <person name="Fawcett J.J."/>
            <person name="Glavina T."/>
            <person name="Goodwin L.A."/>
            <person name="Green L.D."/>
            <person name="Hill K.K."/>
            <person name="Hitchcock P."/>
            <person name="Jackson P.J."/>
            <person name="Keim P."/>
            <person name="Kewalramani A.R."/>
            <person name="Longmire J."/>
            <person name="Lucas S."/>
            <person name="Malfatti S."/>
            <person name="McMurry K."/>
            <person name="Meincke L.J."/>
            <person name="Misra M."/>
            <person name="Moseman B.L."/>
            <person name="Mundt M."/>
            <person name="Munk A.C."/>
            <person name="Okinaka R.T."/>
            <person name="Parson-Quintana B."/>
            <person name="Reilly L.P."/>
            <person name="Richardson P."/>
            <person name="Robinson D.L."/>
            <person name="Rubin E."/>
            <person name="Saunders E."/>
            <person name="Tapia R."/>
            <person name="Tesmer J.G."/>
            <person name="Thayer N."/>
            <person name="Thompson L.S."/>
            <person name="Tice H."/>
            <person name="Ticknor L.O."/>
            <person name="Wills P.L."/>
            <person name="Brettin T.S."/>
            <person name="Gilna P."/>
        </authorList>
    </citation>
    <scope>NUCLEOTIDE SEQUENCE [LARGE SCALE GENOMIC DNA]</scope>
    <source>
        <strain evidence="4">ZK / E33L</strain>
    </source>
</reference>
<protein>
    <submittedName>
        <fullName evidence="3">Transition state regulatory protein</fullName>
    </submittedName>
</protein>
<dbReference type="InterPro" id="IPR037914">
    <property type="entry name" value="SpoVT-AbrB_sf"/>
</dbReference>
<dbReference type="KEGG" id="bcz:BCE33L1724"/>
<evidence type="ECO:0000259" key="2">
    <source>
        <dbReference type="PROSITE" id="PS51740"/>
    </source>
</evidence>
<dbReference type="PATRIC" id="fig|288681.22.peg.3814"/>
<dbReference type="Gene3D" id="2.10.260.10">
    <property type="match status" value="1"/>
</dbReference>
<dbReference type="InterPro" id="IPR040678">
    <property type="entry name" value="AbrB_C"/>
</dbReference>
<dbReference type="SUPFAM" id="SSF89447">
    <property type="entry name" value="AbrB/MazE/MraZ-like"/>
    <property type="match status" value="1"/>
</dbReference>
<sequence length="93" mass="10310">MKETGITRKVDALGRIVLPKELRDVLGIDINTKMEIYVNGDTVILKKYEPYGTCMVTGEVSNRNVSLVNGKLNLSPEGAKQLAKELEQFSAKK</sequence>
<evidence type="ECO:0000256" key="1">
    <source>
        <dbReference type="PROSITE-ProRule" id="PRU01076"/>
    </source>
</evidence>
<evidence type="ECO:0000313" key="4">
    <source>
        <dbReference type="Proteomes" id="UP000002612"/>
    </source>
</evidence>
<proteinExistence type="predicted"/>
<dbReference type="InterPro" id="IPR007159">
    <property type="entry name" value="SpoVT-AbrB_dom"/>
</dbReference>
<dbReference type="PANTHER" id="PTHR36432:SF4">
    <property type="entry name" value="TRANSITION STATE REGULATOR ABH-RELATED"/>
    <property type="match status" value="1"/>
</dbReference>
<dbReference type="EMBL" id="CP000001">
    <property type="protein sequence ID" value="AAU18534.1"/>
    <property type="molecule type" value="Genomic_DNA"/>
</dbReference>
<dbReference type="AlphaFoldDB" id="Q63CP8"/>
<dbReference type="GO" id="GO:0003677">
    <property type="term" value="F:DNA binding"/>
    <property type="evidence" value="ECO:0007669"/>
    <property type="project" value="UniProtKB-UniRule"/>
</dbReference>
<dbReference type="PANTHER" id="PTHR36432">
    <property type="match status" value="1"/>
</dbReference>
<name>Q63CP8_BACCZ</name>